<organism evidence="1 2">
    <name type="scientific">Haematococcus lacustris</name>
    <name type="common">Green alga</name>
    <name type="synonym">Haematococcus pluvialis</name>
    <dbReference type="NCBI Taxonomy" id="44745"/>
    <lineage>
        <taxon>Eukaryota</taxon>
        <taxon>Viridiplantae</taxon>
        <taxon>Chlorophyta</taxon>
        <taxon>core chlorophytes</taxon>
        <taxon>Chlorophyceae</taxon>
        <taxon>CS clade</taxon>
        <taxon>Chlamydomonadales</taxon>
        <taxon>Haematococcaceae</taxon>
        <taxon>Haematococcus</taxon>
    </lineage>
</organism>
<dbReference type="Proteomes" id="UP000485058">
    <property type="component" value="Unassembled WGS sequence"/>
</dbReference>
<evidence type="ECO:0000313" key="1">
    <source>
        <dbReference type="EMBL" id="GFH25968.1"/>
    </source>
</evidence>
<name>A0A6A0A2W2_HAELA</name>
<dbReference type="AlphaFoldDB" id="A0A6A0A2W2"/>
<gene>
    <name evidence="1" type="ORF">HaLaN_24027</name>
</gene>
<reference evidence="1 2" key="1">
    <citation type="submission" date="2020-02" db="EMBL/GenBank/DDBJ databases">
        <title>Draft genome sequence of Haematococcus lacustris strain NIES-144.</title>
        <authorList>
            <person name="Morimoto D."/>
            <person name="Nakagawa S."/>
            <person name="Yoshida T."/>
            <person name="Sawayama S."/>
        </authorList>
    </citation>
    <scope>NUCLEOTIDE SEQUENCE [LARGE SCALE GENOMIC DNA]</scope>
    <source>
        <strain evidence="1 2">NIES-144</strain>
    </source>
</reference>
<keyword evidence="2" id="KW-1185">Reference proteome</keyword>
<evidence type="ECO:0000313" key="2">
    <source>
        <dbReference type="Proteomes" id="UP000485058"/>
    </source>
</evidence>
<protein>
    <submittedName>
        <fullName evidence="1">Uncharacterized protein</fullName>
    </submittedName>
</protein>
<sequence>MVWPEGRHSRSAAAGWGQFYMQHTWTIVMFFFNGKVLSFVPNSSCVWRSASKVGGPKAGEGGGPCSAQAYCSDCLSTTHVKEVDGVQQPARLCNPYLAKVGFITLKPMDGIANGFHQADDGI</sequence>
<comment type="caution">
    <text evidence="1">The sequence shown here is derived from an EMBL/GenBank/DDBJ whole genome shotgun (WGS) entry which is preliminary data.</text>
</comment>
<dbReference type="EMBL" id="BLLF01002975">
    <property type="protein sequence ID" value="GFH25968.1"/>
    <property type="molecule type" value="Genomic_DNA"/>
</dbReference>
<accession>A0A6A0A2W2</accession>
<proteinExistence type="predicted"/>